<reference evidence="2" key="1">
    <citation type="submission" date="2022-10" db="EMBL/GenBank/DDBJ databases">
        <authorList>
            <person name="Chen Y."/>
            <person name="Dougan E. K."/>
            <person name="Chan C."/>
            <person name="Rhodes N."/>
            <person name="Thang M."/>
        </authorList>
    </citation>
    <scope>NUCLEOTIDE SEQUENCE</scope>
</reference>
<evidence type="ECO:0000256" key="1">
    <source>
        <dbReference type="SAM" id="MobiDB-lite"/>
    </source>
</evidence>
<keyword evidence="4" id="KW-1185">Reference proteome</keyword>
<feature type="compositionally biased region" description="Basic and acidic residues" evidence="1">
    <location>
        <begin position="921"/>
        <end position="938"/>
    </location>
</feature>
<evidence type="ECO:0000313" key="2">
    <source>
        <dbReference type="EMBL" id="CAI3995227.1"/>
    </source>
</evidence>
<proteinExistence type="predicted"/>
<dbReference type="EMBL" id="CAMXCT010002048">
    <property type="protein sequence ID" value="CAI3995227.1"/>
    <property type="molecule type" value="Genomic_DNA"/>
</dbReference>
<evidence type="ECO:0000313" key="3">
    <source>
        <dbReference type="EMBL" id="CAL1148602.1"/>
    </source>
</evidence>
<accession>A0A9P1G2P6</accession>
<feature type="region of interest" description="Disordered" evidence="1">
    <location>
        <begin position="884"/>
        <end position="938"/>
    </location>
</feature>
<protein>
    <submittedName>
        <fullName evidence="2">Uncharacterized protein</fullName>
    </submittedName>
</protein>
<evidence type="ECO:0000313" key="4">
    <source>
        <dbReference type="Proteomes" id="UP001152797"/>
    </source>
</evidence>
<gene>
    <name evidence="2" type="ORF">C1SCF055_LOCUS21817</name>
</gene>
<name>A0A9P1G2P6_9DINO</name>
<dbReference type="EMBL" id="CAMXCT020002048">
    <property type="protein sequence ID" value="CAL1148602.1"/>
    <property type="molecule type" value="Genomic_DNA"/>
</dbReference>
<dbReference type="AlphaFoldDB" id="A0A9P1G2P6"/>
<sequence length="1110" mass="122087">MLCKKEVQLRKALAAAEKKRVAQQAGSVAAVAVQQQSLTANRGKSKGATAASTANQTAADASATNQDYYKKLQEDIKIIESEMGPDFMTALPMPIEKDGGGIQACYNQADAQTAMASRGCYTSSVSLWWLDLFKPAAAAGVPMSRQRLEDLALHYYQAEYTPKFMTGRQIEVAIHDMKDITEKPGARKNCYEDWTRTKDLWKAVMLSVPCSMIKVSAADVWVEAYNRRQQVMQEHESLARTGLQQTMEIMQFKVLLEARLPGKKLNASQLAQELKGMGLQQVQGGRVEDDGLSAFTCQAAMNVHSRLLNNGSIVEAIMLLEHRYGTKNCLFHLAKLDALAMKASNAATRLWSVLCLVDQVCHGLLQNDQVSKAHLKGDRTHCGLVSLFELKYHVLSHFLDSLAAQAGVLEGDRKLLKEHLGSHDAFRSSAEDPSWRAPLAKSSIMLLELVEELVYGRAFDNSLKVLAKQSSGVDGLLDYENIKEPWEAIKNQIANEVAERKALQGIDGAAKVDDASEVDASMDVESLRAPPSAHSQSTPEYWQSVANQTVRTYVTLLPEPKTAKALELALSQSSLKDCQAIPGSNSVVIWLDLDLLGESMGPSQQPRLRKQFNPEPKLIRKLLHGAMLARGATEHKSCPGEATVPQEGDIVAIVCSSKAKLNDAKAALKPSTARSDAALDAEDKELLLTFHDESVRARKKLVRGSGNYSLKSTILLVTSAPLIPACIPERQYKLFPCHNTSDVLGFIQACPPADLWHLGRSAKEEVLGPDRICKISDIAQEKKEAESEKQGDALESVFSSHSLPKEFYQDFLVAHSALAWIDLACGQAESAKACLLERKAFVGVTLSEAHSKRIEILLTNFLADEFQREGSTFYRPEAVAVLGKPENEQKPVTVAPKPKKGTKRGKKKTDGEGGNAGEESEPPKKKNKQKEEQNSAKDEPYLFEVMMLPKREAVAMLAGHAAALKPPDWASHGLEIIKEAAVGCLRIATCVKQNAVLRNIQLVAIAVRCALESEDMDFTWPDVKSPPTFFKPCQELCSDLSMMSRCLEQFAGHSRRFVELHAYLKAALQELDDPVFRAPDNAEISALVQQAAEVFEDCLCFLTGFQKMMM</sequence>
<organism evidence="2">
    <name type="scientific">Cladocopium goreaui</name>
    <dbReference type="NCBI Taxonomy" id="2562237"/>
    <lineage>
        <taxon>Eukaryota</taxon>
        <taxon>Sar</taxon>
        <taxon>Alveolata</taxon>
        <taxon>Dinophyceae</taxon>
        <taxon>Suessiales</taxon>
        <taxon>Symbiodiniaceae</taxon>
        <taxon>Cladocopium</taxon>
    </lineage>
</organism>
<comment type="caution">
    <text evidence="2">The sequence shown here is derived from an EMBL/GenBank/DDBJ whole genome shotgun (WGS) entry which is preliminary data.</text>
</comment>
<reference evidence="3" key="2">
    <citation type="submission" date="2024-04" db="EMBL/GenBank/DDBJ databases">
        <authorList>
            <person name="Chen Y."/>
            <person name="Shah S."/>
            <person name="Dougan E. K."/>
            <person name="Thang M."/>
            <person name="Chan C."/>
        </authorList>
    </citation>
    <scope>NUCLEOTIDE SEQUENCE [LARGE SCALE GENOMIC DNA]</scope>
</reference>
<dbReference type="Proteomes" id="UP001152797">
    <property type="component" value="Unassembled WGS sequence"/>
</dbReference>
<dbReference type="EMBL" id="CAMXCT030002048">
    <property type="protein sequence ID" value="CAL4782539.1"/>
    <property type="molecule type" value="Genomic_DNA"/>
</dbReference>
<feature type="compositionally biased region" description="Basic residues" evidence="1">
    <location>
        <begin position="897"/>
        <end position="907"/>
    </location>
</feature>